<reference evidence="1" key="1">
    <citation type="journal article" date="2015" name="ISME J.">
        <title>Draft Genome Sequence of Streptomyces incarnatus NRRL8089, which Produces the Nucleoside Antibiotic Sinefungin.</title>
        <authorList>
            <person name="Oshima K."/>
            <person name="Hattori M."/>
            <person name="Shimizu H."/>
            <person name="Fukuda K."/>
            <person name="Nemoto M."/>
            <person name="Inagaki K."/>
            <person name="Tamura T."/>
        </authorList>
    </citation>
    <scope>NUCLEOTIDE SEQUENCE</scope>
    <source>
        <strain evidence="1">FACHB-1277</strain>
    </source>
</reference>
<sequence length="76" mass="8864">MKSYGFGKSRNCHEQSICKLRKTNYEELSLDPSHLTKDFIKENHQMAKRSRSCYINSAKQPTIFGLTTLMTLYDQT</sequence>
<keyword evidence="2" id="KW-1185">Reference proteome</keyword>
<reference evidence="1" key="2">
    <citation type="submission" date="2020-08" db="EMBL/GenBank/DDBJ databases">
        <authorList>
            <person name="Chen M."/>
            <person name="Teng W."/>
            <person name="Zhao L."/>
            <person name="Hu C."/>
            <person name="Zhou Y."/>
            <person name="Han B."/>
            <person name="Song L."/>
            <person name="Shu W."/>
        </authorList>
    </citation>
    <scope>NUCLEOTIDE SEQUENCE</scope>
    <source>
        <strain evidence="1">FACHB-1277</strain>
    </source>
</reference>
<dbReference type="EMBL" id="JACJPY010000030">
    <property type="protein sequence ID" value="MBD2150645.1"/>
    <property type="molecule type" value="Genomic_DNA"/>
</dbReference>
<dbReference type="RefSeq" id="WP_190351034.1">
    <property type="nucleotide sequence ID" value="NZ_JACJPY010000030.1"/>
</dbReference>
<accession>A0A926USV5</accession>
<comment type="caution">
    <text evidence="1">The sequence shown here is derived from an EMBL/GenBank/DDBJ whole genome shotgun (WGS) entry which is preliminary data.</text>
</comment>
<evidence type="ECO:0000313" key="1">
    <source>
        <dbReference type="EMBL" id="MBD2150645.1"/>
    </source>
</evidence>
<evidence type="ECO:0000313" key="2">
    <source>
        <dbReference type="Proteomes" id="UP000631421"/>
    </source>
</evidence>
<gene>
    <name evidence="1" type="ORF">H6F44_11015</name>
</gene>
<dbReference type="AlphaFoldDB" id="A0A926USV5"/>
<protein>
    <submittedName>
        <fullName evidence="1">Uncharacterized protein</fullName>
    </submittedName>
</protein>
<dbReference type="Proteomes" id="UP000631421">
    <property type="component" value="Unassembled WGS sequence"/>
</dbReference>
<proteinExistence type="predicted"/>
<name>A0A926USV5_9CYAN</name>
<organism evidence="1 2">
    <name type="scientific">Pseudanabaena cinerea FACHB-1277</name>
    <dbReference type="NCBI Taxonomy" id="2949581"/>
    <lineage>
        <taxon>Bacteria</taxon>
        <taxon>Bacillati</taxon>
        <taxon>Cyanobacteriota</taxon>
        <taxon>Cyanophyceae</taxon>
        <taxon>Pseudanabaenales</taxon>
        <taxon>Pseudanabaenaceae</taxon>
        <taxon>Pseudanabaena</taxon>
        <taxon>Pseudanabaena cinerea</taxon>
    </lineage>
</organism>